<dbReference type="CDD" id="cd06225">
    <property type="entry name" value="HAMP"/>
    <property type="match status" value="1"/>
</dbReference>
<dbReference type="SMART" id="SM00283">
    <property type="entry name" value="MA"/>
    <property type="match status" value="1"/>
</dbReference>
<dbReference type="SUPFAM" id="SSF58104">
    <property type="entry name" value="Methyl-accepting chemotaxis protein (MCP) signaling domain"/>
    <property type="match status" value="1"/>
</dbReference>
<comment type="caution">
    <text evidence="11">The sequence shown here is derived from an EMBL/GenBank/DDBJ whole genome shotgun (WGS) entry which is preliminary data.</text>
</comment>
<dbReference type="InterPro" id="IPR004090">
    <property type="entry name" value="Chemotax_Me-accpt_rcpt"/>
</dbReference>
<evidence type="ECO:0000256" key="2">
    <source>
        <dbReference type="ARBA" id="ARBA00022519"/>
    </source>
</evidence>
<dbReference type="PANTHER" id="PTHR32089">
    <property type="entry name" value="METHYL-ACCEPTING CHEMOTAXIS PROTEIN MCPB"/>
    <property type="match status" value="1"/>
</dbReference>
<dbReference type="Pfam" id="PF00672">
    <property type="entry name" value="HAMP"/>
    <property type="match status" value="1"/>
</dbReference>
<evidence type="ECO:0000259" key="10">
    <source>
        <dbReference type="PROSITE" id="PS50885"/>
    </source>
</evidence>
<evidence type="ECO:0000256" key="4">
    <source>
        <dbReference type="ARBA" id="ARBA00029447"/>
    </source>
</evidence>
<dbReference type="InterPro" id="IPR004089">
    <property type="entry name" value="MCPsignal_dom"/>
</dbReference>
<keyword evidence="2" id="KW-0997">Cell inner membrane</keyword>
<evidence type="ECO:0000259" key="8">
    <source>
        <dbReference type="PROSITE" id="PS50111"/>
    </source>
</evidence>
<evidence type="ECO:0000256" key="1">
    <source>
        <dbReference type="ARBA" id="ARBA00004429"/>
    </source>
</evidence>
<feature type="transmembrane region" description="Helical" evidence="7">
    <location>
        <begin position="183"/>
        <end position="210"/>
    </location>
</feature>
<dbReference type="AlphaFoldDB" id="A0A8J7SQ46"/>
<dbReference type="GO" id="GO:0004888">
    <property type="term" value="F:transmembrane signaling receptor activity"/>
    <property type="evidence" value="ECO:0007669"/>
    <property type="project" value="InterPro"/>
</dbReference>
<dbReference type="InterPro" id="IPR003660">
    <property type="entry name" value="HAMP_dom"/>
</dbReference>
<dbReference type="SMART" id="SM00304">
    <property type="entry name" value="HAMP"/>
    <property type="match status" value="1"/>
</dbReference>
<gene>
    <name evidence="11" type="ORF">KAJ83_17415</name>
</gene>
<evidence type="ECO:0000256" key="6">
    <source>
        <dbReference type="SAM" id="Coils"/>
    </source>
</evidence>
<dbReference type="Proteomes" id="UP000672602">
    <property type="component" value="Unassembled WGS sequence"/>
</dbReference>
<dbReference type="Gene3D" id="1.10.8.500">
    <property type="entry name" value="HAMP domain in histidine kinase"/>
    <property type="match status" value="1"/>
</dbReference>
<name>A0A8J7SQ46_9PROT</name>
<dbReference type="Gene3D" id="1.10.287.950">
    <property type="entry name" value="Methyl-accepting chemotaxis protein"/>
    <property type="match status" value="1"/>
</dbReference>
<dbReference type="GO" id="GO:0007165">
    <property type="term" value="P:signal transduction"/>
    <property type="evidence" value="ECO:0007669"/>
    <property type="project" value="UniProtKB-KW"/>
</dbReference>
<sequence>MNFFLNIRIARKLLGVFASICLVLVLGGAITIYEIRSAGDAVEDTRQAAKLQHDLGILDAAGNNQLLAIRGLLMTGDRNHIDAYEKSAKRFDATLARMAEKASSDEVVRHVEALRAITDTWRSDVVGPQIEAMNHPLTVDAARTMEANGLGDDYLAAHSKEIAALAEIASARAEKAENTAREAFSITVIVAIIGSTLAILIAAVSYLALVGAISRPIARMTEVMGILAEGRHDVEVPSVGRGDEVGAMAEAVEVFKRNGIEREAALAREEEARRKEKEALAARERRTQRMEELIANFDSRSADLVSALETSAHSLEETAQVMGSSADETDKQATAVAAASEEASTNVQTVAAAAEELRSSIAEIAKQVSGASEIAGEAATTAEQAQSRVAKLEEAANAIGEVVSMINDIADQTNLLALNATIEAARAGEAGKGFAVVAEEVKSLASQTSGATEKIREQIEAMQTETAQSVDAIEGIAAIIARVNEYTYSISSAVEQQSAATDEIAMNVSQASSATGEVASNIQSVHQASTESGRIAGTLKTASDDIGDRARAMKAGVEGFVREIRAL</sequence>
<dbReference type="Pfam" id="PF00015">
    <property type="entry name" value="MCPsignal"/>
    <property type="match status" value="1"/>
</dbReference>
<evidence type="ECO:0000256" key="3">
    <source>
        <dbReference type="ARBA" id="ARBA00023224"/>
    </source>
</evidence>
<dbReference type="RefSeq" id="WP_210683390.1">
    <property type="nucleotide sequence ID" value="NZ_JAGMWN010000011.1"/>
</dbReference>
<evidence type="ECO:0000259" key="9">
    <source>
        <dbReference type="PROSITE" id="PS50192"/>
    </source>
</evidence>
<keyword evidence="7" id="KW-0472">Membrane</keyword>
<evidence type="ECO:0000313" key="11">
    <source>
        <dbReference type="EMBL" id="MBP5858801.1"/>
    </source>
</evidence>
<feature type="domain" description="Methyl-accepting transducer" evidence="8">
    <location>
        <begin position="311"/>
        <end position="533"/>
    </location>
</feature>
<keyword evidence="6" id="KW-0175">Coiled coil</keyword>
<feature type="coiled-coil region" evidence="6">
    <location>
        <begin position="375"/>
        <end position="402"/>
    </location>
</feature>
<comment type="subcellular location">
    <subcellularLocation>
        <location evidence="1">Cell inner membrane</location>
        <topology evidence="1">Multi-pass membrane protein</topology>
    </subcellularLocation>
</comment>
<evidence type="ECO:0000313" key="12">
    <source>
        <dbReference type="Proteomes" id="UP000672602"/>
    </source>
</evidence>
<keyword evidence="7" id="KW-0812">Transmembrane</keyword>
<organism evidence="11 12">
    <name type="scientific">Marivibrio halodurans</name>
    <dbReference type="NCBI Taxonomy" id="2039722"/>
    <lineage>
        <taxon>Bacteria</taxon>
        <taxon>Pseudomonadati</taxon>
        <taxon>Pseudomonadota</taxon>
        <taxon>Alphaproteobacteria</taxon>
        <taxon>Rhodospirillales</taxon>
        <taxon>Rhodospirillaceae</taxon>
        <taxon>Marivibrio</taxon>
    </lineage>
</organism>
<feature type="domain" description="HAMP" evidence="10">
    <location>
        <begin position="211"/>
        <end position="264"/>
    </location>
</feature>
<dbReference type="PROSITE" id="PS50111">
    <property type="entry name" value="CHEMOTAXIS_TRANSDUC_2"/>
    <property type="match status" value="1"/>
</dbReference>
<accession>A0A8J7SQ46</accession>
<keyword evidence="3 5" id="KW-0807">Transducer</keyword>
<keyword evidence="12" id="KW-1185">Reference proteome</keyword>
<dbReference type="GO" id="GO:0005886">
    <property type="term" value="C:plasma membrane"/>
    <property type="evidence" value="ECO:0007669"/>
    <property type="project" value="UniProtKB-SubCell"/>
</dbReference>
<feature type="coiled-coil region" evidence="6">
    <location>
        <begin position="260"/>
        <end position="287"/>
    </location>
</feature>
<dbReference type="PROSITE" id="PS50885">
    <property type="entry name" value="HAMP"/>
    <property type="match status" value="1"/>
</dbReference>
<dbReference type="PRINTS" id="PR00260">
    <property type="entry name" value="CHEMTRNSDUCR"/>
</dbReference>
<reference evidence="11" key="1">
    <citation type="submission" date="2021-04" db="EMBL/GenBank/DDBJ databases">
        <authorList>
            <person name="Zhang D.-C."/>
        </authorList>
    </citation>
    <scope>NUCLEOTIDE SEQUENCE</scope>
    <source>
        <strain evidence="11">CGMCC 1.15697</strain>
    </source>
</reference>
<dbReference type="InterPro" id="IPR000727">
    <property type="entry name" value="T_SNARE_dom"/>
</dbReference>
<comment type="similarity">
    <text evidence="4">Belongs to the methyl-accepting chemotaxis (MCP) protein family.</text>
</comment>
<dbReference type="EMBL" id="JAGMWN010000011">
    <property type="protein sequence ID" value="MBP5858801.1"/>
    <property type="molecule type" value="Genomic_DNA"/>
</dbReference>
<keyword evidence="2" id="KW-1003">Cell membrane</keyword>
<feature type="domain" description="T-SNARE coiled-coil homology" evidence="9">
    <location>
        <begin position="463"/>
        <end position="525"/>
    </location>
</feature>
<evidence type="ECO:0000256" key="7">
    <source>
        <dbReference type="SAM" id="Phobius"/>
    </source>
</evidence>
<dbReference type="PANTHER" id="PTHR32089:SF112">
    <property type="entry name" value="LYSOZYME-LIKE PROTEIN-RELATED"/>
    <property type="match status" value="1"/>
</dbReference>
<dbReference type="PROSITE" id="PS50192">
    <property type="entry name" value="T_SNARE"/>
    <property type="match status" value="1"/>
</dbReference>
<evidence type="ECO:0000256" key="5">
    <source>
        <dbReference type="PROSITE-ProRule" id="PRU00284"/>
    </source>
</evidence>
<proteinExistence type="inferred from homology"/>
<keyword evidence="7" id="KW-1133">Transmembrane helix</keyword>
<protein>
    <submittedName>
        <fullName evidence="11">HAMP domain-containing protein</fullName>
    </submittedName>
</protein>
<dbReference type="GO" id="GO:0006935">
    <property type="term" value="P:chemotaxis"/>
    <property type="evidence" value="ECO:0007669"/>
    <property type="project" value="InterPro"/>
</dbReference>